<dbReference type="EMBL" id="NKDB02000002">
    <property type="protein sequence ID" value="RKJ96341.1"/>
    <property type="molecule type" value="Genomic_DNA"/>
</dbReference>
<sequence length="614" mass="67542">MTFLPRYGAFARQRPAASRQSSDKLAPDCAGLDFFEIDQSLQQLLPLYVPQAELQYFLPHFKRLGQLAGGRLNELAIVADKHGPVLHARSRWGEDEDWVEYHPAYQEMEHIAFEQLQFHAMTHRPGAMGYPGTLSPVTKYVFQYLFVQSEFGQMCPISVTDTSIHLIRKFGSEELKARLLPRMLADKLEDLWKGTQFMTEKAGGSDVGQVETTARLIDGQWHLFGEKWFSSHVDADVALILARPENAPAGTRGLALFAMPRHREDGSRNSYRIVRLKDKLGTRSMASGELRIEGAFAYLVGDPTRGLKQMMEQVNLSRLSHAVRAAAMMRRCLNESLQAARHRHAFGQRVMDYPLMQRQLLKIIVPTEAALSVTLATADMMAKGYAGDEQSQAALRLLTPLLKLRACRDNITVATGAMEARGGNGYIEDFVNARLVRDAHIGVLWEGTSNINALDAISRAVRKDRAHLALQALLLQKLPPVQSAAPGIARQLAQALDEAVALAETVAAHPEFEPEVRRAASALYYAAAAILLAWESTQAGVDGRRLLLADAVLRAHLLPAHPLAAPSAATHGQDAAMLGSEKLSLRQAAMLLAPAQGQDPATAVSAARRPELVE</sequence>
<dbReference type="SUPFAM" id="SSF47203">
    <property type="entry name" value="Acyl-CoA dehydrogenase C-terminal domain-like"/>
    <property type="match status" value="1"/>
</dbReference>
<evidence type="ECO:0000256" key="2">
    <source>
        <dbReference type="ARBA" id="ARBA00009347"/>
    </source>
</evidence>
<dbReference type="InterPro" id="IPR036250">
    <property type="entry name" value="AcylCo_DH-like_C"/>
</dbReference>
<dbReference type="Gene3D" id="6.10.250.600">
    <property type="match status" value="1"/>
</dbReference>
<comment type="cofactor">
    <cofactor evidence="1">
        <name>FAD</name>
        <dbReference type="ChEBI" id="CHEBI:57692"/>
    </cofactor>
</comment>
<evidence type="ECO:0000259" key="6">
    <source>
        <dbReference type="Pfam" id="PF02770"/>
    </source>
</evidence>
<dbReference type="InterPro" id="IPR006091">
    <property type="entry name" value="Acyl-CoA_Oxase/DH_mid-dom"/>
</dbReference>
<feature type="domain" description="Adaptive response protein AidB N-terminal" evidence="7">
    <location>
        <begin position="27"/>
        <end position="186"/>
    </location>
</feature>
<comment type="caution">
    <text evidence="8">The sequence shown here is derived from an EMBL/GenBank/DDBJ whole genome shotgun (WGS) entry which is preliminary data.</text>
</comment>
<evidence type="ECO:0000313" key="8">
    <source>
        <dbReference type="EMBL" id="RKJ96341.1"/>
    </source>
</evidence>
<evidence type="ECO:0000259" key="7">
    <source>
        <dbReference type="Pfam" id="PF18158"/>
    </source>
</evidence>
<dbReference type="RefSeq" id="WP_094437916.1">
    <property type="nucleotide sequence ID" value="NZ_NKDB02000002.1"/>
</dbReference>
<dbReference type="Pfam" id="PF00441">
    <property type="entry name" value="Acyl-CoA_dh_1"/>
    <property type="match status" value="1"/>
</dbReference>
<evidence type="ECO:0000259" key="5">
    <source>
        <dbReference type="Pfam" id="PF00441"/>
    </source>
</evidence>
<proteinExistence type="inferred from homology"/>
<gene>
    <name evidence="8" type="ORF">CE154_009865</name>
</gene>
<feature type="domain" description="Acyl-CoA dehydrogenase/oxidase C-terminal" evidence="5">
    <location>
        <begin position="305"/>
        <end position="459"/>
    </location>
</feature>
<dbReference type="AlphaFoldDB" id="A0A3R7LF10"/>
<evidence type="ECO:0000256" key="1">
    <source>
        <dbReference type="ARBA" id="ARBA00001974"/>
    </source>
</evidence>
<evidence type="ECO:0000256" key="4">
    <source>
        <dbReference type="ARBA" id="ARBA00022827"/>
    </source>
</evidence>
<reference evidence="8 9" key="1">
    <citation type="submission" date="2018-09" db="EMBL/GenBank/DDBJ databases">
        <title>Genome comparison of Alicycliphilus sp. BQ1, a polyurethanolytic bacterium, with its closest phylogenetic relatives Alicycliphilus denitrificans BC and K601, unable to attack polyurethane.</title>
        <authorList>
            <person name="Loza-Tavera H."/>
            <person name="Lozano L."/>
            <person name="Cevallos M."/>
            <person name="Maya-Lucas O."/>
            <person name="Garcia-Mena J."/>
            <person name="Hernandez J."/>
        </authorList>
    </citation>
    <scope>NUCLEOTIDE SEQUENCE [LARGE SCALE GENOMIC DNA]</scope>
    <source>
        <strain evidence="8 9">BQ1</strain>
    </source>
</reference>
<accession>A0A3R7LF10</accession>
<dbReference type="Proteomes" id="UP000216225">
    <property type="component" value="Unassembled WGS sequence"/>
</dbReference>
<dbReference type="SUPFAM" id="SSF56645">
    <property type="entry name" value="Acyl-CoA dehydrogenase NM domain-like"/>
    <property type="match status" value="1"/>
</dbReference>
<dbReference type="Gene3D" id="2.40.110.20">
    <property type="match status" value="1"/>
</dbReference>
<keyword evidence="4" id="KW-0274">FAD</keyword>
<feature type="domain" description="Acyl-CoA oxidase/dehydrogenase middle" evidence="6">
    <location>
        <begin position="197"/>
        <end position="293"/>
    </location>
</feature>
<name>A0A3R7LF10_9BURK</name>
<dbReference type="Gene3D" id="1.20.140.10">
    <property type="entry name" value="Butyryl-CoA Dehydrogenase, subunit A, domain 3"/>
    <property type="match status" value="1"/>
</dbReference>
<dbReference type="InterPro" id="IPR052904">
    <property type="entry name" value="Acyl-CoA_dehydrogenase-like"/>
</dbReference>
<dbReference type="GO" id="GO:0003995">
    <property type="term" value="F:acyl-CoA dehydrogenase activity"/>
    <property type="evidence" value="ECO:0007669"/>
    <property type="project" value="InterPro"/>
</dbReference>
<keyword evidence="3" id="KW-0285">Flavoprotein</keyword>
<dbReference type="PROSITE" id="PS00073">
    <property type="entry name" value="ACYL_COA_DH_2"/>
    <property type="match status" value="1"/>
</dbReference>
<dbReference type="Pfam" id="PF18158">
    <property type="entry name" value="AidB_N"/>
    <property type="match status" value="1"/>
</dbReference>
<dbReference type="InterPro" id="IPR009100">
    <property type="entry name" value="AcylCoA_DH/oxidase_NM_dom_sf"/>
</dbReference>
<dbReference type="InterPro" id="IPR009075">
    <property type="entry name" value="AcylCo_DH/oxidase_C"/>
</dbReference>
<dbReference type="InterPro" id="IPR006089">
    <property type="entry name" value="Acyl-CoA_DH_CS"/>
</dbReference>
<dbReference type="Pfam" id="PF02770">
    <property type="entry name" value="Acyl-CoA_dh_M"/>
    <property type="match status" value="1"/>
</dbReference>
<evidence type="ECO:0000313" key="9">
    <source>
        <dbReference type="Proteomes" id="UP000216225"/>
    </source>
</evidence>
<dbReference type="InterPro" id="IPR041504">
    <property type="entry name" value="AidB_N"/>
</dbReference>
<evidence type="ECO:0000256" key="3">
    <source>
        <dbReference type="ARBA" id="ARBA00022630"/>
    </source>
</evidence>
<dbReference type="PANTHER" id="PTHR42707:SF2">
    <property type="entry name" value="ACD11 DEHYDROGENASE"/>
    <property type="match status" value="1"/>
</dbReference>
<organism evidence="8 9">
    <name type="scientific">Alicycliphilus denitrificans</name>
    <dbReference type="NCBI Taxonomy" id="179636"/>
    <lineage>
        <taxon>Bacteria</taxon>
        <taxon>Pseudomonadati</taxon>
        <taxon>Pseudomonadota</taxon>
        <taxon>Betaproteobacteria</taxon>
        <taxon>Burkholderiales</taxon>
        <taxon>Comamonadaceae</taxon>
        <taxon>Alicycliphilus</taxon>
    </lineage>
</organism>
<comment type="similarity">
    <text evidence="2">Belongs to the acyl-CoA dehydrogenase family.</text>
</comment>
<protein>
    <submittedName>
        <fullName evidence="8">DNA alkylation response protein</fullName>
    </submittedName>
</protein>
<dbReference type="PANTHER" id="PTHR42707">
    <property type="entry name" value="ACYL-COA DEHYDROGENASE"/>
    <property type="match status" value="1"/>
</dbReference>